<keyword evidence="7" id="KW-0072">Autophagy</keyword>
<organism evidence="10 11">
    <name type="scientific">Monilinia fructicola</name>
    <name type="common">Brown rot fungus</name>
    <name type="synonym">Ciboria fructicola</name>
    <dbReference type="NCBI Taxonomy" id="38448"/>
    <lineage>
        <taxon>Eukaryota</taxon>
        <taxon>Fungi</taxon>
        <taxon>Dikarya</taxon>
        <taxon>Ascomycota</taxon>
        <taxon>Pezizomycotina</taxon>
        <taxon>Leotiomycetes</taxon>
        <taxon>Helotiales</taxon>
        <taxon>Sclerotiniaceae</taxon>
        <taxon>Monilinia</taxon>
    </lineage>
</organism>
<keyword evidence="7" id="KW-0653">Protein transport</keyword>
<reference evidence="10 11" key="1">
    <citation type="submission" date="2019-06" db="EMBL/GenBank/DDBJ databases">
        <title>Genome Sequence of the Brown Rot Fungal Pathogen Monilinia fructicola.</title>
        <authorList>
            <person name="De Miccolis Angelini R.M."/>
            <person name="Landi L."/>
            <person name="Abate D."/>
            <person name="Pollastro S."/>
            <person name="Romanazzi G."/>
            <person name="Faretra F."/>
        </authorList>
    </citation>
    <scope>NUCLEOTIDE SEQUENCE [LARGE SCALE GENOMIC DNA]</scope>
    <source>
        <strain evidence="10 11">Mfrc123</strain>
    </source>
</reference>
<evidence type="ECO:0000313" key="10">
    <source>
        <dbReference type="EMBL" id="KAA8563647.1"/>
    </source>
</evidence>
<keyword evidence="7" id="KW-0472">Membrane</keyword>
<evidence type="ECO:0000256" key="1">
    <source>
        <dbReference type="ARBA" id="ARBA00004397"/>
    </source>
</evidence>
<dbReference type="GO" id="GO:0015031">
    <property type="term" value="P:protein transport"/>
    <property type="evidence" value="ECO:0007669"/>
    <property type="project" value="UniProtKB-KW"/>
</dbReference>
<dbReference type="GO" id="GO:0007030">
    <property type="term" value="P:Golgi organization"/>
    <property type="evidence" value="ECO:0007669"/>
    <property type="project" value="TreeGrafter"/>
</dbReference>
<dbReference type="InterPro" id="IPR024298">
    <property type="entry name" value="Sec16_Sec23-bd"/>
</dbReference>
<dbReference type="GO" id="GO:0070971">
    <property type="term" value="C:endoplasmic reticulum exit site"/>
    <property type="evidence" value="ECO:0007669"/>
    <property type="project" value="TreeGrafter"/>
</dbReference>
<comment type="function">
    <text evidence="6 7">Involved in the initiation of assembly of the COPII coat required for the formation of transport vesicles from the endoplasmic reticulum (ER) and the selection of cargo molecules. Also involved in autophagy.</text>
</comment>
<dbReference type="Pfam" id="PF12931">
    <property type="entry name" value="TPR_Sec16"/>
    <property type="match status" value="1"/>
</dbReference>
<gene>
    <name evidence="10" type="ORF">EYC84_011670</name>
</gene>
<dbReference type="GO" id="GO:0070973">
    <property type="term" value="P:protein localization to endoplasmic reticulum exit site"/>
    <property type="evidence" value="ECO:0007669"/>
    <property type="project" value="TreeGrafter"/>
</dbReference>
<comment type="similarity">
    <text evidence="2 7">Belongs to the SEC16 family.</text>
</comment>
<name>A0A5M9J500_MONFR</name>
<dbReference type="Proteomes" id="UP000322873">
    <property type="component" value="Unassembled WGS sequence"/>
</dbReference>
<evidence type="ECO:0000313" key="11">
    <source>
        <dbReference type="Proteomes" id="UP000322873"/>
    </source>
</evidence>
<dbReference type="Pfam" id="PF12932">
    <property type="entry name" value="Sec16"/>
    <property type="match status" value="1"/>
</dbReference>
<dbReference type="PANTHER" id="PTHR13402">
    <property type="entry name" value="RGPR-RELATED"/>
    <property type="match status" value="1"/>
</dbReference>
<dbReference type="GO" id="GO:0012507">
    <property type="term" value="C:ER to Golgi transport vesicle membrane"/>
    <property type="evidence" value="ECO:0007669"/>
    <property type="project" value="TreeGrafter"/>
</dbReference>
<comment type="caution">
    <text evidence="10">The sequence shown here is derived from an EMBL/GenBank/DDBJ whole genome shotgun (WGS) entry which is preliminary data.</text>
</comment>
<evidence type="ECO:0000256" key="2">
    <source>
        <dbReference type="ARBA" id="ARBA00005927"/>
    </source>
</evidence>
<dbReference type="InterPro" id="IPR024340">
    <property type="entry name" value="Sec16_CCD"/>
</dbReference>
<evidence type="ECO:0000256" key="5">
    <source>
        <dbReference type="ARBA" id="ARBA00022892"/>
    </source>
</evidence>
<feature type="domain" description="Sec16 Sec23-binding" evidence="8">
    <location>
        <begin position="243"/>
        <end position="292"/>
    </location>
</feature>
<protein>
    <recommendedName>
        <fullName evidence="7">Protein transport protein sec16</fullName>
    </recommendedName>
</protein>
<evidence type="ECO:0000256" key="7">
    <source>
        <dbReference type="RuleBase" id="RU364101"/>
    </source>
</evidence>
<keyword evidence="4 7" id="KW-0256">Endoplasmic reticulum</keyword>
<dbReference type="AlphaFoldDB" id="A0A5M9J500"/>
<dbReference type="PANTHER" id="PTHR13402:SF6">
    <property type="entry name" value="SECRETORY 16, ISOFORM I"/>
    <property type="match status" value="1"/>
</dbReference>
<dbReference type="GO" id="GO:0016192">
    <property type="term" value="P:vesicle-mediated transport"/>
    <property type="evidence" value="ECO:0007669"/>
    <property type="project" value="UniProtKB-KW"/>
</dbReference>
<feature type="domain" description="Sec16 central conserved" evidence="9">
    <location>
        <begin position="63"/>
        <end position="181"/>
    </location>
</feature>
<dbReference type="GO" id="GO:0006914">
    <property type="term" value="P:autophagy"/>
    <property type="evidence" value="ECO:0007669"/>
    <property type="project" value="UniProtKB-KW"/>
</dbReference>
<dbReference type="GO" id="GO:0005789">
    <property type="term" value="C:endoplasmic reticulum membrane"/>
    <property type="evidence" value="ECO:0007669"/>
    <property type="project" value="UniProtKB-SubCell"/>
</dbReference>
<sequence length="295" mass="32838">MNIPEPFQRPASIEALSPRNSTAFTPSQQTFHAPGRPRAPSVVNYVAPIDGREHDPLQRWKGCPVFTWGVGGTMVTSFPVDVPRYGINSTMPMVVRSPGQVKVRNIKDLDPLESRLTSFPGPLKGKTKKKEVLTWLASGIESLEQNASYLRSVQVLSHDDKRTEERLLLWKILQVFIENDGVLEGNSTVDKAVRAIISPGIDDEVPQESPLYATGADLSGISSSASTLAQAEPVDPASVDRMRKHLLRGEREKAVWEAVDKRLWAHAMLISNTVSKELYKQVAQEFVQKEVKKCW</sequence>
<evidence type="ECO:0000256" key="4">
    <source>
        <dbReference type="ARBA" id="ARBA00022824"/>
    </source>
</evidence>
<evidence type="ECO:0000259" key="9">
    <source>
        <dbReference type="Pfam" id="PF12932"/>
    </source>
</evidence>
<dbReference type="EMBL" id="VICG01000016">
    <property type="protein sequence ID" value="KAA8563647.1"/>
    <property type="molecule type" value="Genomic_DNA"/>
</dbReference>
<evidence type="ECO:0000259" key="8">
    <source>
        <dbReference type="Pfam" id="PF12931"/>
    </source>
</evidence>
<keyword evidence="5 7" id="KW-0931">ER-Golgi transport</keyword>
<dbReference type="VEuPathDB" id="FungiDB:MFRU_052g00270"/>
<evidence type="ECO:0000256" key="6">
    <source>
        <dbReference type="ARBA" id="ARBA00024687"/>
    </source>
</evidence>
<evidence type="ECO:0000256" key="3">
    <source>
        <dbReference type="ARBA" id="ARBA00022448"/>
    </source>
</evidence>
<keyword evidence="3 7" id="KW-0813">Transport</keyword>
<accession>A0A5M9J500</accession>
<proteinExistence type="inferred from homology"/>
<dbReference type="Gene3D" id="1.25.40.1030">
    <property type="match status" value="1"/>
</dbReference>
<comment type="subcellular location">
    <subcellularLocation>
        <location evidence="1">Endoplasmic reticulum membrane</location>
        <topology evidence="1">Peripheral membrane protein</topology>
        <orientation evidence="1">Cytoplasmic side</orientation>
    </subcellularLocation>
</comment>
<keyword evidence="11" id="KW-1185">Reference proteome</keyword>